<dbReference type="Proteomes" id="UP000031307">
    <property type="component" value="Unassembled WGS sequence"/>
</dbReference>
<evidence type="ECO:0008006" key="7">
    <source>
        <dbReference type="Google" id="ProtNLM"/>
    </source>
</evidence>
<protein>
    <recommendedName>
        <fullName evidence="7">Methyltransferase small domain-containing protein</fullName>
    </recommendedName>
</protein>
<keyword evidence="3" id="KW-0949">S-adenosyl-L-methionine</keyword>
<dbReference type="PANTHER" id="PTHR13610">
    <property type="entry name" value="METHYLTRANSFERASE DOMAIN-CONTAINING PROTEIN"/>
    <property type="match status" value="1"/>
</dbReference>
<dbReference type="GO" id="GO:0016279">
    <property type="term" value="F:protein-lysine N-methyltransferase activity"/>
    <property type="evidence" value="ECO:0007669"/>
    <property type="project" value="InterPro"/>
</dbReference>
<dbReference type="SUPFAM" id="SSF53335">
    <property type="entry name" value="S-adenosyl-L-methionine-dependent methyltransferases"/>
    <property type="match status" value="1"/>
</dbReference>
<keyword evidence="4" id="KW-0472">Membrane</keyword>
<evidence type="ECO:0000313" key="6">
    <source>
        <dbReference type="Proteomes" id="UP000031307"/>
    </source>
</evidence>
<dbReference type="InterPro" id="IPR026170">
    <property type="entry name" value="FAM173A/B"/>
</dbReference>
<keyword evidence="4" id="KW-1133">Transmembrane helix</keyword>
<dbReference type="InterPro" id="IPR029063">
    <property type="entry name" value="SAM-dependent_MTases_sf"/>
</dbReference>
<keyword evidence="1" id="KW-0489">Methyltransferase</keyword>
<dbReference type="Gene3D" id="3.40.50.150">
    <property type="entry name" value="Vaccinia Virus protein VP39"/>
    <property type="match status" value="1"/>
</dbReference>
<sequence length="200" mass="23281">MAILRYVMYMDILFYTFFFILLMWILISIVVWSYKTGISPMPTAPAVNKALFANISFLNLTEGKIYELGAGWGTLAFPLAREYPSHKIIGYEISFFPYVYCLIRQHFSHLRNLQFSRQNFFHPSLKDAALVVCYLYPGAMRKLKEKFEKELKPGSHVISNTFAIPGWTPYDTWIANDLYQTKIYVYRIPGSMPLKKTLAK</sequence>
<feature type="transmembrane region" description="Helical" evidence="4">
    <location>
        <begin position="12"/>
        <end position="34"/>
    </location>
</feature>
<dbReference type="AlphaFoldDB" id="A0A0C1EJH2"/>
<dbReference type="EMBL" id="JSAM01000107">
    <property type="protein sequence ID" value="KIA76704.1"/>
    <property type="molecule type" value="Genomic_DNA"/>
</dbReference>
<comment type="caution">
    <text evidence="5">The sequence shown here is derived from an EMBL/GenBank/DDBJ whole genome shotgun (WGS) entry which is preliminary data.</text>
</comment>
<evidence type="ECO:0000256" key="2">
    <source>
        <dbReference type="ARBA" id="ARBA00022679"/>
    </source>
</evidence>
<dbReference type="GO" id="GO:0032259">
    <property type="term" value="P:methylation"/>
    <property type="evidence" value="ECO:0007669"/>
    <property type="project" value="UniProtKB-KW"/>
</dbReference>
<keyword evidence="2" id="KW-0808">Transferase</keyword>
<organism evidence="5 6">
    <name type="scientific">Parachlamydia acanthamoebae</name>
    <dbReference type="NCBI Taxonomy" id="83552"/>
    <lineage>
        <taxon>Bacteria</taxon>
        <taxon>Pseudomonadati</taxon>
        <taxon>Chlamydiota</taxon>
        <taxon>Chlamydiia</taxon>
        <taxon>Parachlamydiales</taxon>
        <taxon>Parachlamydiaceae</taxon>
        <taxon>Parachlamydia</taxon>
    </lineage>
</organism>
<accession>A0A0C1EJH2</accession>
<dbReference type="PANTHER" id="PTHR13610:SF9">
    <property type="entry name" value="FI06469P"/>
    <property type="match status" value="1"/>
</dbReference>
<evidence type="ECO:0000256" key="4">
    <source>
        <dbReference type="SAM" id="Phobius"/>
    </source>
</evidence>
<keyword evidence="4" id="KW-0812">Transmembrane</keyword>
<gene>
    <name evidence="5" type="ORF">DB43_HL00130</name>
</gene>
<evidence type="ECO:0000256" key="1">
    <source>
        <dbReference type="ARBA" id="ARBA00022603"/>
    </source>
</evidence>
<dbReference type="PATRIC" id="fig|83552.4.peg.2166"/>
<name>A0A0C1EJH2_9BACT</name>
<dbReference type="CDD" id="cd02440">
    <property type="entry name" value="AdoMet_MTases"/>
    <property type="match status" value="1"/>
</dbReference>
<evidence type="ECO:0000313" key="5">
    <source>
        <dbReference type="EMBL" id="KIA76704.1"/>
    </source>
</evidence>
<proteinExistence type="predicted"/>
<reference evidence="5 6" key="1">
    <citation type="journal article" date="2014" name="Mol. Biol. Evol.">
        <title>Massive expansion of Ubiquitination-related gene families within the Chlamydiae.</title>
        <authorList>
            <person name="Domman D."/>
            <person name="Collingro A."/>
            <person name="Lagkouvardos I."/>
            <person name="Gehre L."/>
            <person name="Weinmaier T."/>
            <person name="Rattei T."/>
            <person name="Subtil A."/>
            <person name="Horn M."/>
        </authorList>
    </citation>
    <scope>NUCLEOTIDE SEQUENCE [LARGE SCALE GENOMIC DNA]</scope>
    <source>
        <strain evidence="5 6">OEW1</strain>
    </source>
</reference>
<evidence type="ECO:0000256" key="3">
    <source>
        <dbReference type="ARBA" id="ARBA00022691"/>
    </source>
</evidence>